<evidence type="ECO:0000313" key="4">
    <source>
        <dbReference type="Proteomes" id="UP000654075"/>
    </source>
</evidence>
<dbReference type="Proteomes" id="UP000654075">
    <property type="component" value="Unassembled WGS sequence"/>
</dbReference>
<organism evidence="3 4">
    <name type="scientific">Polarella glacialis</name>
    <name type="common">Dinoflagellate</name>
    <dbReference type="NCBI Taxonomy" id="89957"/>
    <lineage>
        <taxon>Eukaryota</taxon>
        <taxon>Sar</taxon>
        <taxon>Alveolata</taxon>
        <taxon>Dinophyceae</taxon>
        <taxon>Suessiales</taxon>
        <taxon>Suessiaceae</taxon>
        <taxon>Polarella</taxon>
    </lineage>
</organism>
<keyword evidence="1" id="KW-0175">Coiled coil</keyword>
<feature type="region of interest" description="Disordered" evidence="2">
    <location>
        <begin position="60"/>
        <end position="91"/>
    </location>
</feature>
<accession>A0A813G5E9</accession>
<gene>
    <name evidence="3" type="ORF">PGLA1383_LOCUS37516</name>
</gene>
<feature type="compositionally biased region" description="Polar residues" evidence="2">
    <location>
        <begin position="293"/>
        <end position="305"/>
    </location>
</feature>
<proteinExistence type="predicted"/>
<evidence type="ECO:0000256" key="1">
    <source>
        <dbReference type="SAM" id="Coils"/>
    </source>
</evidence>
<feature type="region of interest" description="Disordered" evidence="2">
    <location>
        <begin position="1"/>
        <end position="36"/>
    </location>
</feature>
<feature type="non-terminal residue" evidence="3">
    <location>
        <position position="1"/>
    </location>
</feature>
<comment type="caution">
    <text evidence="3">The sequence shown here is derived from an EMBL/GenBank/DDBJ whole genome shotgun (WGS) entry which is preliminary data.</text>
</comment>
<evidence type="ECO:0000313" key="3">
    <source>
        <dbReference type="EMBL" id="CAE8619941.1"/>
    </source>
</evidence>
<dbReference type="EMBL" id="CAJNNV010027262">
    <property type="protein sequence ID" value="CAE8619941.1"/>
    <property type="molecule type" value="Genomic_DNA"/>
</dbReference>
<keyword evidence="4" id="KW-1185">Reference proteome</keyword>
<name>A0A813G5E9_POLGL</name>
<sequence>PNDVDADWLSANEPDDRGETPGLRRNPSGSSAEANCEVDVEADAEAYLGATIDPKAALSQHLEAGGSASQSVRRSANASRPSKTAREADLLEDEEAAGVPLSLLEAARNKRRMLRRQRAALEAEMEMWKQDVAATSAVKGNAGNRGSSHRRILTEVKAVLEERAVRIAEGIREARAVERLLTNWQPGSTTAPHTPAAAQSAPRGEWAIPFMWQTDLSSSAARMPPRWRCCSAGGLSGLPWALPSPLPGAPAASAPGLSPPVLPEQPPRRRHPIASRSPPAASLQGTRRGFEDSTAQVTECTASLA</sequence>
<dbReference type="AlphaFoldDB" id="A0A813G5E9"/>
<protein>
    <submittedName>
        <fullName evidence="3">Uncharacterized protein</fullName>
    </submittedName>
</protein>
<feature type="coiled-coil region" evidence="1">
    <location>
        <begin position="104"/>
        <end position="131"/>
    </location>
</feature>
<feature type="region of interest" description="Disordered" evidence="2">
    <location>
        <begin position="248"/>
        <end position="305"/>
    </location>
</feature>
<feature type="compositionally biased region" description="Polar residues" evidence="2">
    <location>
        <begin position="67"/>
        <end position="82"/>
    </location>
</feature>
<evidence type="ECO:0000256" key="2">
    <source>
        <dbReference type="SAM" id="MobiDB-lite"/>
    </source>
</evidence>
<reference evidence="3" key="1">
    <citation type="submission" date="2021-02" db="EMBL/GenBank/DDBJ databases">
        <authorList>
            <person name="Dougan E. K."/>
            <person name="Rhodes N."/>
            <person name="Thang M."/>
            <person name="Chan C."/>
        </authorList>
    </citation>
    <scope>NUCLEOTIDE SEQUENCE</scope>
</reference>